<feature type="compositionally biased region" description="Polar residues" evidence="2">
    <location>
        <begin position="144"/>
        <end position="161"/>
    </location>
</feature>
<evidence type="ECO:0000313" key="5">
    <source>
        <dbReference type="Proteomes" id="UP000483820"/>
    </source>
</evidence>
<evidence type="ECO:0000313" key="4">
    <source>
        <dbReference type="EMBL" id="KAF1761011.1"/>
    </source>
</evidence>
<reference evidence="4 5" key="1">
    <citation type="submission" date="2019-12" db="EMBL/GenBank/DDBJ databases">
        <title>Chromosome-level assembly of the Caenorhabditis remanei genome.</title>
        <authorList>
            <person name="Teterina A.A."/>
            <person name="Willis J.H."/>
            <person name="Phillips P.C."/>
        </authorList>
    </citation>
    <scope>NUCLEOTIDE SEQUENCE [LARGE SCALE GENOMIC DNA]</scope>
    <source>
        <strain evidence="4 5">PX506</strain>
        <tissue evidence="4">Whole organism</tissue>
    </source>
</reference>
<dbReference type="PROSITE" id="PS50157">
    <property type="entry name" value="ZINC_FINGER_C2H2_2"/>
    <property type="match status" value="1"/>
</dbReference>
<dbReference type="InterPro" id="IPR013087">
    <property type="entry name" value="Znf_C2H2_type"/>
</dbReference>
<sequence>MGSEVEEEKTKNYVCKCCGKSFSNERNQYSHRDNHPNDPMKCLLCKDYVVYSDPKSHLKHVHQIEKPIICRCCDWTFRCVKDFHHHRAFLRQRCCDVTHPVVLNKTLPGFFCQKKDQLVQESIDVLTIWQNKELSKPVGRHCKSQPTMPRSSSYKTPNPNVSIQMTSTPNINCYPVPQTSSPIIPNIDSAPYAYAHNSNNIYRTTDNYNYWNYTETTQPPTTLQTNFSLDTPFTESSTTGISNGNNNITWNNDTDEAKARERFWKWLDGIPD</sequence>
<feature type="region of interest" description="Disordered" evidence="2">
    <location>
        <begin position="138"/>
        <end position="161"/>
    </location>
</feature>
<dbReference type="PROSITE" id="PS00028">
    <property type="entry name" value="ZINC_FINGER_C2H2_1"/>
    <property type="match status" value="1"/>
</dbReference>
<dbReference type="SUPFAM" id="SSF57667">
    <property type="entry name" value="beta-beta-alpha zinc fingers"/>
    <property type="match status" value="1"/>
</dbReference>
<gene>
    <name evidence="4" type="ORF">GCK72_009264</name>
</gene>
<proteinExistence type="predicted"/>
<dbReference type="GO" id="GO:0008270">
    <property type="term" value="F:zinc ion binding"/>
    <property type="evidence" value="ECO:0007669"/>
    <property type="project" value="UniProtKB-KW"/>
</dbReference>
<evidence type="ECO:0000256" key="1">
    <source>
        <dbReference type="PROSITE-ProRule" id="PRU00042"/>
    </source>
</evidence>
<evidence type="ECO:0000259" key="3">
    <source>
        <dbReference type="PROSITE" id="PS50157"/>
    </source>
</evidence>
<dbReference type="CTD" id="9800565"/>
<dbReference type="EMBL" id="WUAV01000003">
    <property type="protein sequence ID" value="KAF1761011.1"/>
    <property type="molecule type" value="Genomic_DNA"/>
</dbReference>
<dbReference type="GeneID" id="9800565"/>
<name>A0A6A5H1W1_CAERE</name>
<dbReference type="InterPro" id="IPR036236">
    <property type="entry name" value="Znf_C2H2_sf"/>
</dbReference>
<protein>
    <recommendedName>
        <fullName evidence="3">C2H2-type domain-containing protein</fullName>
    </recommendedName>
</protein>
<dbReference type="Proteomes" id="UP000483820">
    <property type="component" value="Chromosome III"/>
</dbReference>
<keyword evidence="1" id="KW-0862">Zinc</keyword>
<accession>A0A6A5H1W1</accession>
<dbReference type="KEGG" id="crq:GCK72_009264"/>
<keyword evidence="1" id="KW-0479">Metal-binding</keyword>
<keyword evidence="1" id="KW-0863">Zinc-finger</keyword>
<dbReference type="RefSeq" id="XP_053586871.1">
    <property type="nucleotide sequence ID" value="XM_053727294.1"/>
</dbReference>
<organism evidence="4 5">
    <name type="scientific">Caenorhabditis remanei</name>
    <name type="common">Caenorhabditis vulgaris</name>
    <dbReference type="NCBI Taxonomy" id="31234"/>
    <lineage>
        <taxon>Eukaryota</taxon>
        <taxon>Metazoa</taxon>
        <taxon>Ecdysozoa</taxon>
        <taxon>Nematoda</taxon>
        <taxon>Chromadorea</taxon>
        <taxon>Rhabditida</taxon>
        <taxon>Rhabditina</taxon>
        <taxon>Rhabditomorpha</taxon>
        <taxon>Rhabditoidea</taxon>
        <taxon>Rhabditidae</taxon>
        <taxon>Peloderinae</taxon>
        <taxon>Caenorhabditis</taxon>
    </lineage>
</organism>
<comment type="caution">
    <text evidence="4">The sequence shown here is derived from an EMBL/GenBank/DDBJ whole genome shotgun (WGS) entry which is preliminary data.</text>
</comment>
<dbReference type="Gene3D" id="3.30.160.60">
    <property type="entry name" value="Classic Zinc Finger"/>
    <property type="match status" value="1"/>
</dbReference>
<dbReference type="AlphaFoldDB" id="A0A6A5H1W1"/>
<evidence type="ECO:0000256" key="2">
    <source>
        <dbReference type="SAM" id="MobiDB-lite"/>
    </source>
</evidence>
<feature type="domain" description="C2H2-type" evidence="3">
    <location>
        <begin position="13"/>
        <end position="40"/>
    </location>
</feature>